<dbReference type="InterPro" id="IPR011463">
    <property type="entry name" value="DUF1569"/>
</dbReference>
<dbReference type="RefSeq" id="WP_377178793.1">
    <property type="nucleotide sequence ID" value="NZ_JBHTMY010000003.1"/>
</dbReference>
<reference evidence="2" key="1">
    <citation type="journal article" date="2019" name="Int. J. Syst. Evol. Microbiol.">
        <title>The Global Catalogue of Microorganisms (GCM) 10K type strain sequencing project: providing services to taxonomists for standard genome sequencing and annotation.</title>
        <authorList>
            <consortium name="The Broad Institute Genomics Platform"/>
            <consortium name="The Broad Institute Genome Sequencing Center for Infectious Disease"/>
            <person name="Wu L."/>
            <person name="Ma J."/>
        </authorList>
    </citation>
    <scope>NUCLEOTIDE SEQUENCE [LARGE SCALE GENOMIC DNA]</scope>
    <source>
        <strain evidence="2">CCUG 61485</strain>
    </source>
</reference>
<comment type="caution">
    <text evidence="1">The sequence shown here is derived from an EMBL/GenBank/DDBJ whole genome shotgun (WGS) entry which is preliminary data.</text>
</comment>
<dbReference type="Proteomes" id="UP001597201">
    <property type="component" value="Unassembled WGS sequence"/>
</dbReference>
<keyword evidence="2" id="KW-1185">Reference proteome</keyword>
<accession>A0ABW3Y4N4</accession>
<name>A0ABW3Y4N4_9FLAO</name>
<proteinExistence type="predicted"/>
<dbReference type="EMBL" id="JBHTMY010000003">
    <property type="protein sequence ID" value="MFD1316042.1"/>
    <property type="molecule type" value="Genomic_DNA"/>
</dbReference>
<protein>
    <submittedName>
        <fullName evidence="1">DUF1569 domain-containing protein</fullName>
    </submittedName>
</protein>
<dbReference type="Gene3D" id="1.20.120.450">
    <property type="entry name" value="dinb family like domain"/>
    <property type="match status" value="1"/>
</dbReference>
<gene>
    <name evidence="1" type="ORF">ACFQ39_10470</name>
</gene>
<sequence length="154" mass="17890">MIDVFSKKDVHSTIERINKLNKDSKPEWGKMNVAQMLAHCNVAYDMIYTDKYPKPNALKVFILRTLLKPFIVNDKPYKQGSPTSKEFKIVEQVNFESEKAKLITNIEKTADLGKDFFEGKESHSFGKLTAQEWNRMFGKHLDHHLNQFGIVKDK</sequence>
<organism evidence="1 2">
    <name type="scientific">Namhaeicola litoreus</name>
    <dbReference type="NCBI Taxonomy" id="1052145"/>
    <lineage>
        <taxon>Bacteria</taxon>
        <taxon>Pseudomonadati</taxon>
        <taxon>Bacteroidota</taxon>
        <taxon>Flavobacteriia</taxon>
        <taxon>Flavobacteriales</taxon>
        <taxon>Flavobacteriaceae</taxon>
        <taxon>Namhaeicola</taxon>
    </lineage>
</organism>
<dbReference type="InterPro" id="IPR034660">
    <property type="entry name" value="DinB/YfiT-like"/>
</dbReference>
<dbReference type="Pfam" id="PF07606">
    <property type="entry name" value="DUF1569"/>
    <property type="match status" value="1"/>
</dbReference>
<evidence type="ECO:0000313" key="2">
    <source>
        <dbReference type="Proteomes" id="UP001597201"/>
    </source>
</evidence>
<evidence type="ECO:0000313" key="1">
    <source>
        <dbReference type="EMBL" id="MFD1316042.1"/>
    </source>
</evidence>